<dbReference type="InterPro" id="IPR001387">
    <property type="entry name" value="Cro/C1-type_HTH"/>
</dbReference>
<keyword evidence="2" id="KW-0812">Transmembrane</keyword>
<dbReference type="InterPro" id="IPR010982">
    <property type="entry name" value="Lambda_DNA-bd_dom_sf"/>
</dbReference>
<dbReference type="PANTHER" id="PTHR34475">
    <property type="match status" value="1"/>
</dbReference>
<keyword evidence="5" id="KW-1185">Reference proteome</keyword>
<dbReference type="InterPro" id="IPR025194">
    <property type="entry name" value="RodZ-like_C"/>
</dbReference>
<dbReference type="Pfam" id="PF13464">
    <property type="entry name" value="RodZ_C"/>
    <property type="match status" value="1"/>
</dbReference>
<feature type="compositionally biased region" description="Basic and acidic residues" evidence="1">
    <location>
        <begin position="1"/>
        <end position="12"/>
    </location>
</feature>
<dbReference type="PANTHER" id="PTHR34475:SF1">
    <property type="entry name" value="CYTOSKELETON PROTEIN RODZ"/>
    <property type="match status" value="1"/>
</dbReference>
<protein>
    <submittedName>
        <fullName evidence="4">DUF4115 domain-containing protein</fullName>
    </submittedName>
</protein>
<evidence type="ECO:0000313" key="4">
    <source>
        <dbReference type="EMBL" id="USG60698.1"/>
    </source>
</evidence>
<evidence type="ECO:0000256" key="1">
    <source>
        <dbReference type="SAM" id="MobiDB-lite"/>
    </source>
</evidence>
<feature type="compositionally biased region" description="Low complexity" evidence="1">
    <location>
        <begin position="192"/>
        <end position="204"/>
    </location>
</feature>
<dbReference type="CDD" id="cd00093">
    <property type="entry name" value="HTH_XRE"/>
    <property type="match status" value="1"/>
</dbReference>
<feature type="compositionally biased region" description="Polar residues" evidence="1">
    <location>
        <begin position="205"/>
        <end position="215"/>
    </location>
</feature>
<dbReference type="PROSITE" id="PS50943">
    <property type="entry name" value="HTH_CROC1"/>
    <property type="match status" value="1"/>
</dbReference>
<evidence type="ECO:0000259" key="3">
    <source>
        <dbReference type="PROSITE" id="PS50943"/>
    </source>
</evidence>
<dbReference type="EMBL" id="CP098747">
    <property type="protein sequence ID" value="USG60698.1"/>
    <property type="molecule type" value="Genomic_DNA"/>
</dbReference>
<accession>A0ABY4W3K3</accession>
<dbReference type="InterPro" id="IPR050400">
    <property type="entry name" value="Bact_Cytoskel_RodZ"/>
</dbReference>
<gene>
    <name evidence="4" type="ORF">NBZ79_16175</name>
</gene>
<feature type="compositionally biased region" description="Acidic residues" evidence="1">
    <location>
        <begin position="30"/>
        <end position="44"/>
    </location>
</feature>
<dbReference type="SMART" id="SM00530">
    <property type="entry name" value="HTH_XRE"/>
    <property type="match status" value="1"/>
</dbReference>
<feature type="region of interest" description="Disordered" evidence="1">
    <location>
        <begin position="1"/>
        <end position="50"/>
    </location>
</feature>
<keyword evidence="2" id="KW-1133">Transmembrane helix</keyword>
<dbReference type="Proteomes" id="UP001056291">
    <property type="component" value="Chromosome"/>
</dbReference>
<dbReference type="Gene3D" id="1.10.260.40">
    <property type="entry name" value="lambda repressor-like DNA-binding domains"/>
    <property type="match status" value="1"/>
</dbReference>
<evidence type="ECO:0000313" key="5">
    <source>
        <dbReference type="Proteomes" id="UP001056291"/>
    </source>
</evidence>
<feature type="region of interest" description="Disordered" evidence="1">
    <location>
        <begin position="187"/>
        <end position="275"/>
    </location>
</feature>
<proteinExistence type="predicted"/>
<dbReference type="SUPFAM" id="SSF47413">
    <property type="entry name" value="lambda repressor-like DNA-binding domains"/>
    <property type="match status" value="1"/>
</dbReference>
<evidence type="ECO:0000256" key="2">
    <source>
        <dbReference type="SAM" id="Phobius"/>
    </source>
</evidence>
<feature type="domain" description="HTH cro/C1-type" evidence="3">
    <location>
        <begin position="49"/>
        <end position="109"/>
    </location>
</feature>
<dbReference type="Pfam" id="PF13413">
    <property type="entry name" value="HTH_25"/>
    <property type="match status" value="1"/>
</dbReference>
<sequence>MAKKSNSTDRNNEPSLFSNRSVQKDRLGDTVEDQLDSFEGEEETVGTRLRSAREERGWSLHDVAAMLRLKASQIQALENGQYNQLPGQTFVTGFLRSYANLLDLDAVAIVDLYKQEHSDGMRTPSLAFPEPTSEGRIPGTGMLLGTLMLSLVLIAGWFVYQESSSLDFERVADIPDHLADKVEAAFAEDDTSSQSSNTNESASSGAQIVSVSPVETSLDEAELDTISPPVSPDVAPPENSQDEPVEPTDVVTAEPEQDNKDITETDTAESGSKNEADILRDAETVAVVAPVVPVSQVEKQEAQVSNDTAPVSAVTPEGGNQPEKTAVDQVPSEPVRNEEKAVEPTSVATSSSYPQAVLDQSVETEEEIDESPLPRTFGVDNTTARVVLRARSETWIEVKPANGAPYLSRVLKPGDVYMAPDVPNLKMTTGNAGGLEIRVDGNEIASLGGNGTILRDIPLVADSLLDGTSVNQ</sequence>
<dbReference type="RefSeq" id="WP_251933578.1">
    <property type="nucleotide sequence ID" value="NZ_CP098747.1"/>
</dbReference>
<organism evidence="4 5">
    <name type="scientific">Sneathiella marina</name>
    <dbReference type="NCBI Taxonomy" id="2950108"/>
    <lineage>
        <taxon>Bacteria</taxon>
        <taxon>Pseudomonadati</taxon>
        <taxon>Pseudomonadota</taxon>
        <taxon>Alphaproteobacteria</taxon>
        <taxon>Sneathiellales</taxon>
        <taxon>Sneathiellaceae</taxon>
        <taxon>Sneathiella</taxon>
    </lineage>
</organism>
<keyword evidence="2" id="KW-0472">Membrane</keyword>
<reference evidence="4" key="1">
    <citation type="submission" date="2022-06" db="EMBL/GenBank/DDBJ databases">
        <title>Sneathiella actinostolidae sp. nov., isolated from a sea anemonein the Western Pacific Ocean.</title>
        <authorList>
            <person name="Wei M.J."/>
        </authorList>
    </citation>
    <scope>NUCLEOTIDE SEQUENCE</scope>
    <source>
        <strain evidence="4">PHK-P5</strain>
    </source>
</reference>
<name>A0ABY4W3K3_9PROT</name>
<feature type="region of interest" description="Disordered" evidence="1">
    <location>
        <begin position="298"/>
        <end position="376"/>
    </location>
</feature>
<feature type="transmembrane region" description="Helical" evidence="2">
    <location>
        <begin position="141"/>
        <end position="160"/>
    </location>
</feature>